<keyword evidence="3" id="KW-1185">Reference proteome</keyword>
<organism evidence="2 3">
    <name type="scientific">Tritrichomonas foetus</name>
    <dbReference type="NCBI Taxonomy" id="1144522"/>
    <lineage>
        <taxon>Eukaryota</taxon>
        <taxon>Metamonada</taxon>
        <taxon>Parabasalia</taxon>
        <taxon>Tritrichomonadida</taxon>
        <taxon>Tritrichomonadidae</taxon>
        <taxon>Tritrichomonas</taxon>
    </lineage>
</organism>
<feature type="region of interest" description="Disordered" evidence="1">
    <location>
        <begin position="73"/>
        <end position="117"/>
    </location>
</feature>
<gene>
    <name evidence="2" type="ORF">TRFO_19557</name>
</gene>
<sequence length="272" mass="30914">MSQLTISKDDTHSDIIQIHLTIHQQDDDLRVDFPFDKVNDDVDQIVIELIQTLNMNDSDRDTIKNMIEAEINRGSTSNSSQRFNISSSSQKMQNHSQSQLQTSQNQFQNQSQNQTQNISQNQLQNLSQNQMQNFSQNQPLREMQNTSLNQIRGFAQQSNTDSYFEPIGSQNDGDSSSNDEDIDDPEYCALKEQQKRDMQSLLVRHLNEKKELAKAIAASSFHQNEIHGPATNSGPMMQQHVVQQQKKKPPATNPAAFPTPPQPTDDDLILFT</sequence>
<accession>A0A1J4KMQ1</accession>
<dbReference type="AlphaFoldDB" id="A0A1J4KMQ1"/>
<dbReference type="VEuPathDB" id="TrichDB:TRFO_19557"/>
<name>A0A1J4KMQ1_9EUKA</name>
<protein>
    <submittedName>
        <fullName evidence="2">Uncharacterized protein</fullName>
    </submittedName>
</protein>
<feature type="region of interest" description="Disordered" evidence="1">
    <location>
        <begin position="223"/>
        <end position="272"/>
    </location>
</feature>
<feature type="region of interest" description="Disordered" evidence="1">
    <location>
        <begin position="161"/>
        <end position="183"/>
    </location>
</feature>
<comment type="caution">
    <text evidence="2">The sequence shown here is derived from an EMBL/GenBank/DDBJ whole genome shotgun (WGS) entry which is preliminary data.</text>
</comment>
<feature type="compositionally biased region" description="Low complexity" evidence="1">
    <location>
        <begin position="167"/>
        <end position="176"/>
    </location>
</feature>
<evidence type="ECO:0000313" key="3">
    <source>
        <dbReference type="Proteomes" id="UP000179807"/>
    </source>
</evidence>
<feature type="compositionally biased region" description="Low complexity" evidence="1">
    <location>
        <begin position="75"/>
        <end position="117"/>
    </location>
</feature>
<dbReference type="Proteomes" id="UP000179807">
    <property type="component" value="Unassembled WGS sequence"/>
</dbReference>
<dbReference type="RefSeq" id="XP_068364110.1">
    <property type="nucleotide sequence ID" value="XM_068500862.1"/>
</dbReference>
<reference evidence="2" key="1">
    <citation type="submission" date="2016-10" db="EMBL/GenBank/DDBJ databases">
        <authorList>
            <person name="Benchimol M."/>
            <person name="Almeida L.G."/>
            <person name="Vasconcelos A.T."/>
            <person name="Perreira-Neves A."/>
            <person name="Rosa I.A."/>
            <person name="Tasca T."/>
            <person name="Bogo M.R."/>
            <person name="de Souza W."/>
        </authorList>
    </citation>
    <scope>NUCLEOTIDE SEQUENCE [LARGE SCALE GENOMIC DNA]</scope>
    <source>
        <strain evidence="2">K</strain>
    </source>
</reference>
<feature type="compositionally biased region" description="Low complexity" evidence="1">
    <location>
        <begin position="235"/>
        <end position="244"/>
    </location>
</feature>
<dbReference type="EMBL" id="MLAK01000597">
    <property type="protein sequence ID" value="OHT10974.1"/>
    <property type="molecule type" value="Genomic_DNA"/>
</dbReference>
<dbReference type="GeneID" id="94835566"/>
<proteinExistence type="predicted"/>
<evidence type="ECO:0000313" key="2">
    <source>
        <dbReference type="EMBL" id="OHT10974.1"/>
    </source>
</evidence>
<evidence type="ECO:0000256" key="1">
    <source>
        <dbReference type="SAM" id="MobiDB-lite"/>
    </source>
</evidence>